<dbReference type="PROSITE" id="PS00615">
    <property type="entry name" value="C_TYPE_LECTIN_1"/>
    <property type="match status" value="1"/>
</dbReference>
<dbReference type="AlphaFoldDB" id="E9GLF4"/>
<keyword evidence="5" id="KW-1185">Reference proteome</keyword>
<dbReference type="GO" id="GO:0009897">
    <property type="term" value="C:external side of plasma membrane"/>
    <property type="evidence" value="ECO:0000318"/>
    <property type="project" value="GO_Central"/>
</dbReference>
<dbReference type="GO" id="GO:0038187">
    <property type="term" value="F:pattern recognition receptor activity"/>
    <property type="evidence" value="ECO:0000318"/>
    <property type="project" value="GO_Central"/>
</dbReference>
<protein>
    <recommendedName>
        <fullName evidence="3">C-type lectin domain-containing protein</fullName>
    </recommendedName>
</protein>
<dbReference type="STRING" id="6669.E9GLF4"/>
<dbReference type="KEGG" id="dpx:DAPPUDRAFT_225009"/>
<dbReference type="InterPro" id="IPR001304">
    <property type="entry name" value="C-type_lectin-like"/>
</dbReference>
<dbReference type="OrthoDB" id="6340082at2759"/>
<evidence type="ECO:0000313" key="5">
    <source>
        <dbReference type="Proteomes" id="UP000000305"/>
    </source>
</evidence>
<dbReference type="EMBL" id="GL732551">
    <property type="protein sequence ID" value="EFX79505.1"/>
    <property type="molecule type" value="Genomic_DNA"/>
</dbReference>
<dbReference type="InterPro" id="IPR018378">
    <property type="entry name" value="C-type_lectin_CS"/>
</dbReference>
<dbReference type="InterPro" id="IPR051004">
    <property type="entry name" value="DC-SIGN_domain-containing"/>
</dbReference>
<dbReference type="HOGENOM" id="CLU_1039224_0_0_1"/>
<dbReference type="InParanoid" id="E9GLF4"/>
<dbReference type="PANTHER" id="PTHR22802:SF465">
    <property type="entry name" value="AT17652P-RELATED"/>
    <property type="match status" value="1"/>
</dbReference>
<accession>E9GLF4</accession>
<keyword evidence="2" id="KW-0732">Signal</keyword>
<organism evidence="4 5">
    <name type="scientific">Daphnia pulex</name>
    <name type="common">Water flea</name>
    <dbReference type="NCBI Taxonomy" id="6669"/>
    <lineage>
        <taxon>Eukaryota</taxon>
        <taxon>Metazoa</taxon>
        <taxon>Ecdysozoa</taxon>
        <taxon>Arthropoda</taxon>
        <taxon>Crustacea</taxon>
        <taxon>Branchiopoda</taxon>
        <taxon>Diplostraca</taxon>
        <taxon>Cladocera</taxon>
        <taxon>Anomopoda</taxon>
        <taxon>Daphniidae</taxon>
        <taxon>Daphnia</taxon>
    </lineage>
</organism>
<dbReference type="InterPro" id="IPR016186">
    <property type="entry name" value="C-type_lectin-like/link_sf"/>
</dbReference>
<sequence length="299" mass="33359">MTLFPAGCIFITLSLLSSIQGSAIVSRELCGGSMHVVDSVVIDIPLQENWAWEIQTDKDHILVFDLVHQDWNFEQAKEFLAIHDGLGKDSPVLRQENQKHHEVGLTANNKLNRYLYSTSSVAQVRFKNAPKSSLKLRIQKAADCPFSIGVESQCGRVVDETSCYCATFTKRNQPSQTSFCSSNQMKLLSVETYAEEQAIYAAWGASVNFWTSGSDVYSEGTWVWESTGARIYPGYANWATYEPNNNENSEDCLMILNGWYDYTCASTFDAICEVHPPNNTNVSTTQPTVTTTLKAPTTE</sequence>
<dbReference type="Gene3D" id="3.10.100.10">
    <property type="entry name" value="Mannose-Binding Protein A, subunit A"/>
    <property type="match status" value="1"/>
</dbReference>
<name>E9GLF4_DAPPU</name>
<dbReference type="GO" id="GO:0006955">
    <property type="term" value="P:immune response"/>
    <property type="evidence" value="ECO:0000318"/>
    <property type="project" value="GO_Central"/>
</dbReference>
<feature type="domain" description="C-type lectin" evidence="3">
    <location>
        <begin position="159"/>
        <end position="273"/>
    </location>
</feature>
<keyword evidence="1" id="KW-1015">Disulfide bond</keyword>
<dbReference type="Pfam" id="PF00059">
    <property type="entry name" value="Lectin_C"/>
    <property type="match status" value="1"/>
</dbReference>
<proteinExistence type="predicted"/>
<dbReference type="SMART" id="SM00034">
    <property type="entry name" value="CLECT"/>
    <property type="match status" value="1"/>
</dbReference>
<gene>
    <name evidence="4" type="ORF">DAPPUDRAFT_225009</name>
</gene>
<dbReference type="CDD" id="cd00037">
    <property type="entry name" value="CLECT"/>
    <property type="match status" value="1"/>
</dbReference>
<dbReference type="InterPro" id="IPR016187">
    <property type="entry name" value="CTDL_fold"/>
</dbReference>
<evidence type="ECO:0000256" key="2">
    <source>
        <dbReference type="SAM" id="SignalP"/>
    </source>
</evidence>
<feature type="signal peptide" evidence="2">
    <location>
        <begin position="1"/>
        <end position="21"/>
    </location>
</feature>
<feature type="chain" id="PRO_5003237181" description="C-type lectin domain-containing protein" evidence="2">
    <location>
        <begin position="22"/>
        <end position="299"/>
    </location>
</feature>
<dbReference type="PANTHER" id="PTHR22802">
    <property type="entry name" value="C-TYPE LECTIN SUPERFAMILY MEMBER"/>
    <property type="match status" value="1"/>
</dbReference>
<evidence type="ECO:0000256" key="1">
    <source>
        <dbReference type="ARBA" id="ARBA00023157"/>
    </source>
</evidence>
<dbReference type="eggNOG" id="ENOG502TBGV">
    <property type="taxonomic scope" value="Eukaryota"/>
</dbReference>
<dbReference type="GO" id="GO:0030246">
    <property type="term" value="F:carbohydrate binding"/>
    <property type="evidence" value="ECO:0000318"/>
    <property type="project" value="GO_Central"/>
</dbReference>
<evidence type="ECO:0000313" key="4">
    <source>
        <dbReference type="EMBL" id="EFX79505.1"/>
    </source>
</evidence>
<evidence type="ECO:0000259" key="3">
    <source>
        <dbReference type="PROSITE" id="PS50041"/>
    </source>
</evidence>
<reference evidence="4 5" key="1">
    <citation type="journal article" date="2011" name="Science">
        <title>The ecoresponsive genome of Daphnia pulex.</title>
        <authorList>
            <person name="Colbourne J.K."/>
            <person name="Pfrender M.E."/>
            <person name="Gilbert D."/>
            <person name="Thomas W.K."/>
            <person name="Tucker A."/>
            <person name="Oakley T.H."/>
            <person name="Tokishita S."/>
            <person name="Aerts A."/>
            <person name="Arnold G.J."/>
            <person name="Basu M.K."/>
            <person name="Bauer D.J."/>
            <person name="Caceres C.E."/>
            <person name="Carmel L."/>
            <person name="Casola C."/>
            <person name="Choi J.H."/>
            <person name="Detter J.C."/>
            <person name="Dong Q."/>
            <person name="Dusheyko S."/>
            <person name="Eads B.D."/>
            <person name="Frohlich T."/>
            <person name="Geiler-Samerotte K.A."/>
            <person name="Gerlach D."/>
            <person name="Hatcher P."/>
            <person name="Jogdeo S."/>
            <person name="Krijgsveld J."/>
            <person name="Kriventseva E.V."/>
            <person name="Kultz D."/>
            <person name="Laforsch C."/>
            <person name="Lindquist E."/>
            <person name="Lopez J."/>
            <person name="Manak J.R."/>
            <person name="Muller J."/>
            <person name="Pangilinan J."/>
            <person name="Patwardhan R.P."/>
            <person name="Pitluck S."/>
            <person name="Pritham E.J."/>
            <person name="Rechtsteiner A."/>
            <person name="Rho M."/>
            <person name="Rogozin I.B."/>
            <person name="Sakarya O."/>
            <person name="Salamov A."/>
            <person name="Schaack S."/>
            <person name="Shapiro H."/>
            <person name="Shiga Y."/>
            <person name="Skalitzky C."/>
            <person name="Smith Z."/>
            <person name="Souvorov A."/>
            <person name="Sung W."/>
            <person name="Tang Z."/>
            <person name="Tsuchiya D."/>
            <person name="Tu H."/>
            <person name="Vos H."/>
            <person name="Wang M."/>
            <person name="Wolf Y.I."/>
            <person name="Yamagata H."/>
            <person name="Yamada T."/>
            <person name="Ye Y."/>
            <person name="Shaw J.R."/>
            <person name="Andrews J."/>
            <person name="Crease T.J."/>
            <person name="Tang H."/>
            <person name="Lucas S.M."/>
            <person name="Robertson H.M."/>
            <person name="Bork P."/>
            <person name="Koonin E.V."/>
            <person name="Zdobnov E.M."/>
            <person name="Grigoriev I.V."/>
            <person name="Lynch M."/>
            <person name="Boore J.L."/>
        </authorList>
    </citation>
    <scope>NUCLEOTIDE SEQUENCE [LARGE SCALE GENOMIC DNA]</scope>
</reference>
<dbReference type="SUPFAM" id="SSF56436">
    <property type="entry name" value="C-type lectin-like"/>
    <property type="match status" value="1"/>
</dbReference>
<dbReference type="PROSITE" id="PS50041">
    <property type="entry name" value="C_TYPE_LECTIN_2"/>
    <property type="match status" value="1"/>
</dbReference>
<dbReference type="PhylomeDB" id="E9GLF4"/>
<dbReference type="Proteomes" id="UP000000305">
    <property type="component" value="Unassembled WGS sequence"/>
</dbReference>